<evidence type="ECO:0000313" key="2">
    <source>
        <dbReference type="EnsemblMetazoa" id="XP_028512929.1"/>
    </source>
</evidence>
<dbReference type="Proteomes" id="UP000887567">
    <property type="component" value="Unplaced"/>
</dbReference>
<proteinExistence type="predicted"/>
<dbReference type="OrthoDB" id="25620at2759"/>
<dbReference type="Gene3D" id="3.40.50.300">
    <property type="entry name" value="P-loop containing nucleotide triphosphate hydrolases"/>
    <property type="match status" value="1"/>
</dbReference>
<dbReference type="GeneID" id="114574462"/>
<keyword evidence="3" id="KW-1185">Reference proteome</keyword>
<dbReference type="SUPFAM" id="SSF52540">
    <property type="entry name" value="P-loop containing nucleoside triphosphate hydrolases"/>
    <property type="match status" value="1"/>
</dbReference>
<dbReference type="OMA" id="NSIFRNH"/>
<dbReference type="RefSeq" id="XP_028512929.1">
    <property type="nucleotide sequence ID" value="XM_028657128.1"/>
</dbReference>
<sequence length="319" mass="36191">MVDHFRSPSKVLQDVCDIKPLSLGGLNVSEFRLLLLGQVSSGKSSFYNTVNSIFRGYVTSQAITGNAGRSVTTMFRMYDVASSPLKEPFKWKICDTVGLLPDNGLSVSELLYLVDGNIPNRFQFSPYGGITPDSPGFIEAPTHSQRAHCVALVIDASTVDNIPESMWQKFRMFQDAVNARRVPMVVLLTKIDLACPQTQENLLHVFHSQRIQQVVRMISTRLQGLPTNKIFPIKNYEWETELNMHVNSLALLALRQMLRFAQDYIEDKSDYLRELGAIRHRLSTRELAYTMLILIGFFLFLYLAFSGNYFNNVMTATKE</sequence>
<evidence type="ECO:0008006" key="4">
    <source>
        <dbReference type="Google" id="ProtNLM"/>
    </source>
</evidence>
<keyword evidence="1" id="KW-0472">Membrane</keyword>
<reference evidence="2" key="1">
    <citation type="submission" date="2022-11" db="UniProtKB">
        <authorList>
            <consortium name="EnsemblMetazoa"/>
        </authorList>
    </citation>
    <scope>IDENTIFICATION</scope>
</reference>
<name>A0A913YD17_EXADI</name>
<dbReference type="CDD" id="cd00882">
    <property type="entry name" value="Ras_like_GTPase"/>
    <property type="match status" value="1"/>
</dbReference>
<feature type="transmembrane region" description="Helical" evidence="1">
    <location>
        <begin position="287"/>
        <end position="305"/>
    </location>
</feature>
<dbReference type="KEGG" id="epa:114574462"/>
<dbReference type="PANTHER" id="PTHR14241">
    <property type="entry name" value="INTERFERON-INDUCED PROTEIN 44"/>
    <property type="match status" value="1"/>
</dbReference>
<dbReference type="PANTHER" id="PTHR14241:SF32">
    <property type="entry name" value="VWFA DOMAIN-CONTAINING PROTEIN-RELATED"/>
    <property type="match status" value="1"/>
</dbReference>
<dbReference type="AlphaFoldDB" id="A0A913YD17"/>
<organism evidence="2 3">
    <name type="scientific">Exaiptasia diaphana</name>
    <name type="common">Tropical sea anemone</name>
    <name type="synonym">Aiptasia pulchella</name>
    <dbReference type="NCBI Taxonomy" id="2652724"/>
    <lineage>
        <taxon>Eukaryota</taxon>
        <taxon>Metazoa</taxon>
        <taxon>Cnidaria</taxon>
        <taxon>Anthozoa</taxon>
        <taxon>Hexacorallia</taxon>
        <taxon>Actiniaria</taxon>
        <taxon>Aiptasiidae</taxon>
        <taxon>Exaiptasia</taxon>
    </lineage>
</organism>
<keyword evidence="1" id="KW-1133">Transmembrane helix</keyword>
<protein>
    <recommendedName>
        <fullName evidence="4">Interferon-induced protein 44-like</fullName>
    </recommendedName>
</protein>
<evidence type="ECO:0000313" key="3">
    <source>
        <dbReference type="Proteomes" id="UP000887567"/>
    </source>
</evidence>
<keyword evidence="1" id="KW-0812">Transmembrane</keyword>
<evidence type="ECO:0000256" key="1">
    <source>
        <dbReference type="SAM" id="Phobius"/>
    </source>
</evidence>
<dbReference type="InterPro" id="IPR027417">
    <property type="entry name" value="P-loop_NTPase"/>
</dbReference>
<accession>A0A913YD17</accession>
<dbReference type="EnsemblMetazoa" id="XM_028657128.1">
    <property type="protein sequence ID" value="XP_028512929.1"/>
    <property type="gene ID" value="LOC114574462"/>
</dbReference>